<keyword evidence="2" id="KW-1185">Reference proteome</keyword>
<evidence type="ECO:0000313" key="1">
    <source>
        <dbReference type="EMBL" id="PWG15834.1"/>
    </source>
</evidence>
<reference evidence="2" key="1">
    <citation type="submission" date="2018-05" db="EMBL/GenBank/DDBJ databases">
        <authorList>
            <person name="Du Z."/>
            <person name="Wang X."/>
        </authorList>
    </citation>
    <scope>NUCLEOTIDE SEQUENCE [LARGE SCALE GENOMIC DNA]</scope>
    <source>
        <strain evidence="2">WDS4C29</strain>
    </source>
</reference>
<accession>A0A2V1P1W6</accession>
<dbReference type="AlphaFoldDB" id="A0A2V1P1W6"/>
<dbReference type="RefSeq" id="WP_109389844.1">
    <property type="nucleotide sequence ID" value="NZ_QETF01000022.1"/>
</dbReference>
<comment type="caution">
    <text evidence="1">The sequence shown here is derived from an EMBL/GenBank/DDBJ whole genome shotgun (WGS) entry which is preliminary data.</text>
</comment>
<dbReference type="Proteomes" id="UP000245293">
    <property type="component" value="Unassembled WGS sequence"/>
</dbReference>
<proteinExistence type="predicted"/>
<dbReference type="OrthoDB" id="214006at2"/>
<dbReference type="EMBL" id="QETF01000022">
    <property type="protein sequence ID" value="PWG15834.1"/>
    <property type="molecule type" value="Genomic_DNA"/>
</dbReference>
<gene>
    <name evidence="1" type="ORF">DFK10_14985</name>
</gene>
<protein>
    <submittedName>
        <fullName evidence="1">Uncharacterized protein</fullName>
    </submittedName>
</protein>
<evidence type="ECO:0000313" key="2">
    <source>
        <dbReference type="Proteomes" id="UP000245293"/>
    </source>
</evidence>
<organism evidence="1 2">
    <name type="scientific">Salibaculum griseiflavum</name>
    <dbReference type="NCBI Taxonomy" id="1914409"/>
    <lineage>
        <taxon>Bacteria</taxon>
        <taxon>Pseudomonadati</taxon>
        <taxon>Pseudomonadota</taxon>
        <taxon>Alphaproteobacteria</taxon>
        <taxon>Rhodobacterales</taxon>
        <taxon>Roseobacteraceae</taxon>
        <taxon>Salibaculum</taxon>
    </lineage>
</organism>
<name>A0A2V1P1W6_9RHOB</name>
<sequence length="147" mass="16738">MGTTQTEYEKRLPYAWAWDEKTRTEYLLHRGYHAIARRPAEEPMAAEYLPGVEHPEHDYKGFFYDDGNSPCANAETKAQCERILTLFLAGHDVRQFIRKSGLPATDAAYTEKAFRDESDLSVTRGPHGDEALRQRLKRVAATEAHPG</sequence>